<evidence type="ECO:0000256" key="1">
    <source>
        <dbReference type="SAM" id="MobiDB-lite"/>
    </source>
</evidence>
<feature type="compositionally biased region" description="Basic and acidic residues" evidence="1">
    <location>
        <begin position="410"/>
        <end position="433"/>
    </location>
</feature>
<accession>A0A4S2MPT2</accession>
<gene>
    <name evidence="2" type="ORF">EX30DRAFT_245521</name>
</gene>
<feature type="region of interest" description="Disordered" evidence="1">
    <location>
        <begin position="386"/>
        <end position="440"/>
    </location>
</feature>
<dbReference type="STRING" id="341454.A0A4S2MPT2"/>
<protein>
    <submittedName>
        <fullName evidence="2">Uncharacterized protein</fullName>
    </submittedName>
</protein>
<feature type="compositionally biased region" description="Low complexity" evidence="1">
    <location>
        <begin position="398"/>
        <end position="408"/>
    </location>
</feature>
<feature type="region of interest" description="Disordered" evidence="1">
    <location>
        <begin position="1"/>
        <end position="58"/>
    </location>
</feature>
<dbReference type="InParanoid" id="A0A4S2MPT2"/>
<dbReference type="OrthoDB" id="5407653at2759"/>
<name>A0A4S2MPT2_9PEZI</name>
<feature type="region of interest" description="Disordered" evidence="1">
    <location>
        <begin position="219"/>
        <end position="287"/>
    </location>
</feature>
<keyword evidence="3" id="KW-1185">Reference proteome</keyword>
<evidence type="ECO:0000313" key="3">
    <source>
        <dbReference type="Proteomes" id="UP000298138"/>
    </source>
</evidence>
<evidence type="ECO:0000313" key="2">
    <source>
        <dbReference type="EMBL" id="TGZ76518.1"/>
    </source>
</evidence>
<proteinExistence type="predicted"/>
<feature type="compositionally biased region" description="Pro residues" evidence="1">
    <location>
        <begin position="30"/>
        <end position="44"/>
    </location>
</feature>
<feature type="compositionally biased region" description="Low complexity" evidence="1">
    <location>
        <begin position="261"/>
        <end position="276"/>
    </location>
</feature>
<dbReference type="EMBL" id="ML220175">
    <property type="protein sequence ID" value="TGZ76518.1"/>
    <property type="molecule type" value="Genomic_DNA"/>
</dbReference>
<organism evidence="2 3">
    <name type="scientific">Ascodesmis nigricans</name>
    <dbReference type="NCBI Taxonomy" id="341454"/>
    <lineage>
        <taxon>Eukaryota</taxon>
        <taxon>Fungi</taxon>
        <taxon>Dikarya</taxon>
        <taxon>Ascomycota</taxon>
        <taxon>Pezizomycotina</taxon>
        <taxon>Pezizomycetes</taxon>
        <taxon>Pezizales</taxon>
        <taxon>Ascodesmidaceae</taxon>
        <taxon>Ascodesmis</taxon>
    </lineage>
</organism>
<reference evidence="2 3" key="1">
    <citation type="submission" date="2019-04" db="EMBL/GenBank/DDBJ databases">
        <title>Comparative genomics and transcriptomics to analyze fruiting body development in filamentous ascomycetes.</title>
        <authorList>
            <consortium name="DOE Joint Genome Institute"/>
            <person name="Lutkenhaus R."/>
            <person name="Traeger S."/>
            <person name="Breuer J."/>
            <person name="Kuo A."/>
            <person name="Lipzen A."/>
            <person name="Pangilinan J."/>
            <person name="Dilworth D."/>
            <person name="Sandor L."/>
            <person name="Poggeler S."/>
            <person name="Barry K."/>
            <person name="Grigoriev I.V."/>
            <person name="Nowrousian M."/>
        </authorList>
    </citation>
    <scope>NUCLEOTIDE SEQUENCE [LARGE SCALE GENOMIC DNA]</scope>
    <source>
        <strain evidence="2 3">CBS 389.68</strain>
    </source>
</reference>
<dbReference type="AlphaFoldDB" id="A0A4S2MPT2"/>
<dbReference type="Proteomes" id="UP000298138">
    <property type="component" value="Unassembled WGS sequence"/>
</dbReference>
<feature type="region of interest" description="Disordered" evidence="1">
    <location>
        <begin position="602"/>
        <end position="623"/>
    </location>
</feature>
<sequence length="623" mass="69323">MFGSWGLVNPSNQTDRSTIRNSVKRHRGPLPFPPLYSPPPPPPSSSLDDPEPIDPFTTGLPPDHTFYRFFQQIRRITDVTPAHFAALNITIQQNLPLSSIIDSRFIPEDNPELLAELTAAAASNARPVRNADGTLAVKVETKEEKDTKEWIERCRECLIDNDTAFQAAARIRRDIKLGNLYRFYQALEMVDPYYDLTPLSEEELAKSEGEGDAAAAGKKVLEQNGNGKRPASPELMEVDEKPAGDADGDVEMTEPGKEGESASTSTATTPASAATGAPPPKDRSKEKWNMPERFREDMIKNFIDPLCWNYQIRVFAPRAAPKLALQSSLFSVHLTDYLHRPSPIPQEARKGIVFGPILGTQVRHEHSFRRVSDFNTLLLSRRRKMLTNAKPSAKKQRSSPSSSSSRRSSSSREKEKAEKEKAEKEKKDKEKGELASSDDDALDPTEGLLLLDSTDTIGAARLVTALLHLAQLRNLQQGPTNPDNKLNLCALGRVHGSAFDDVYLITGRHHHIAIAHARVSDAYLRFLRTGRVKKGGEEGWEKLVVGTTTYWDLMVPEERVEAARAVTAVLRRVNMVEEENKAAEAEGKEGFTVEGVEKDEVKAAEEKEEVKEPEARQQVELRA</sequence>
<feature type="compositionally biased region" description="Polar residues" evidence="1">
    <location>
        <begin position="9"/>
        <end position="21"/>
    </location>
</feature>